<protein>
    <recommendedName>
        <fullName evidence="4">DUF1918 domain-containing protein</fullName>
    </recommendedName>
</protein>
<comment type="caution">
    <text evidence="2">The sequence shown here is derived from an EMBL/GenBank/DDBJ whole genome shotgun (WGS) entry which is preliminary data.</text>
</comment>
<dbReference type="RefSeq" id="WP_204917654.1">
    <property type="nucleotide sequence ID" value="NZ_BAAAQP010000002.1"/>
</dbReference>
<keyword evidence="3" id="KW-1185">Reference proteome</keyword>
<evidence type="ECO:0000256" key="1">
    <source>
        <dbReference type="SAM" id="MobiDB-lite"/>
    </source>
</evidence>
<gene>
    <name evidence="2" type="ORF">JOE57_002033</name>
</gene>
<reference evidence="2 3" key="1">
    <citation type="submission" date="2021-01" db="EMBL/GenBank/DDBJ databases">
        <title>Sequencing the genomes of 1000 actinobacteria strains.</title>
        <authorList>
            <person name="Klenk H.-P."/>
        </authorList>
    </citation>
    <scope>NUCLEOTIDE SEQUENCE [LARGE SCALE GENOMIC DNA]</scope>
    <source>
        <strain evidence="2 3">DSM 18662</strain>
    </source>
</reference>
<sequence length="117" mass="12807">MTAPEGFDPADLPDLGPGDVICFMGLYQSRSGMIAKEPVQGRITSMVPTRSRWRGTLVGLQGDLEDEFGHTHHFRLTRRDAVFVRRQPAGVMPEDDVGPDPAAHVADQTARVDGVDH</sequence>
<evidence type="ECO:0008006" key="4">
    <source>
        <dbReference type="Google" id="ProtNLM"/>
    </source>
</evidence>
<proteinExistence type="predicted"/>
<evidence type="ECO:0000313" key="3">
    <source>
        <dbReference type="Proteomes" id="UP000704762"/>
    </source>
</evidence>
<organism evidence="2 3">
    <name type="scientific">Microlunatus panaciterrae</name>
    <dbReference type="NCBI Taxonomy" id="400768"/>
    <lineage>
        <taxon>Bacteria</taxon>
        <taxon>Bacillati</taxon>
        <taxon>Actinomycetota</taxon>
        <taxon>Actinomycetes</taxon>
        <taxon>Propionibacteriales</taxon>
        <taxon>Propionibacteriaceae</taxon>
        <taxon>Microlunatus</taxon>
    </lineage>
</organism>
<dbReference type="EMBL" id="JAFBCF010000001">
    <property type="protein sequence ID" value="MBM7799112.1"/>
    <property type="molecule type" value="Genomic_DNA"/>
</dbReference>
<dbReference type="Proteomes" id="UP000704762">
    <property type="component" value="Unassembled WGS sequence"/>
</dbReference>
<name>A0ABS2RJG1_9ACTN</name>
<feature type="region of interest" description="Disordered" evidence="1">
    <location>
        <begin position="90"/>
        <end position="117"/>
    </location>
</feature>
<accession>A0ABS2RJG1</accession>
<evidence type="ECO:0000313" key="2">
    <source>
        <dbReference type="EMBL" id="MBM7799112.1"/>
    </source>
</evidence>